<dbReference type="AlphaFoldDB" id="A0ABD8ABS8"/>
<accession>A0ABD8ABS8</accession>
<dbReference type="Proteomes" id="UP001626603">
    <property type="component" value="Chromosome"/>
</dbReference>
<name>A0ABD8ABS8_9EURY</name>
<gene>
    <name evidence="1" type="ORF">R6Y95_04780</name>
</gene>
<keyword evidence="2" id="KW-1185">Reference proteome</keyword>
<sequence>MRKEHYTYHRNPNTAEISHRAGLVERYGSQGRIGSTGGATRYGSGIERMINVLSAMSLPSPEIASTPLVFTFLLRKDPITREYLQEFGLNERQIAAVSFLRVHGTITSSQYQEFNAVAARPAVNDLTLSTILARVSSSHSPGRLRARI</sequence>
<organism evidence="1 2">
    <name type="scientific">Methanoculleus palmolei</name>
    <dbReference type="NCBI Taxonomy" id="72612"/>
    <lineage>
        <taxon>Archaea</taxon>
        <taxon>Methanobacteriati</taxon>
        <taxon>Methanobacteriota</taxon>
        <taxon>Stenosarchaea group</taxon>
        <taxon>Methanomicrobia</taxon>
        <taxon>Methanomicrobiales</taxon>
        <taxon>Methanomicrobiaceae</taxon>
        <taxon>Methanoculleus</taxon>
    </lineage>
</organism>
<evidence type="ECO:0000313" key="1">
    <source>
        <dbReference type="EMBL" id="WOX56705.1"/>
    </source>
</evidence>
<reference evidence="1 2" key="1">
    <citation type="submission" date="2023-10" db="EMBL/GenBank/DDBJ databases">
        <title>The complete genome sequence of Methanoculleus palmolei DSM 4273.</title>
        <authorList>
            <person name="Lai S.-J."/>
            <person name="You Y.-T."/>
            <person name="Chen S.-C."/>
        </authorList>
    </citation>
    <scope>NUCLEOTIDE SEQUENCE [LARGE SCALE GENOMIC DNA]</scope>
    <source>
        <strain evidence="1 2">DSM 4273</strain>
    </source>
</reference>
<dbReference type="EMBL" id="CP137641">
    <property type="protein sequence ID" value="WOX56705.1"/>
    <property type="molecule type" value="Genomic_DNA"/>
</dbReference>
<evidence type="ECO:0000313" key="2">
    <source>
        <dbReference type="Proteomes" id="UP001626603"/>
    </source>
</evidence>
<proteinExistence type="predicted"/>
<protein>
    <submittedName>
        <fullName evidence="1">Uncharacterized protein</fullName>
    </submittedName>
</protein>